<keyword evidence="3 8" id="KW-0808">Transferase</keyword>
<accession>A0AAD5IMP8</accession>
<keyword evidence="6 8" id="KW-0472">Membrane</keyword>
<evidence type="ECO:0000313" key="10">
    <source>
        <dbReference type="EMBL" id="KAI9169661.1"/>
    </source>
</evidence>
<dbReference type="EC" id="2.3.1.225" evidence="8"/>
<dbReference type="Pfam" id="PF01529">
    <property type="entry name" value="DHHC"/>
    <property type="match status" value="1"/>
</dbReference>
<evidence type="ECO:0000256" key="1">
    <source>
        <dbReference type="ARBA" id="ARBA00004127"/>
    </source>
</evidence>
<dbReference type="InterPro" id="IPR001594">
    <property type="entry name" value="Palmitoyltrfase_DHHC"/>
</dbReference>
<protein>
    <recommendedName>
        <fullName evidence="8">S-acyltransferase</fullName>
        <ecNumber evidence="8">2.3.1.225</ecNumber>
    </recommendedName>
    <alternativeName>
        <fullName evidence="8">Palmitoyltransferase</fullName>
    </alternativeName>
</protein>
<name>A0AAD5IMP8_ACENE</name>
<comment type="domain">
    <text evidence="8">The DHHC domain is required for palmitoyltransferase activity.</text>
</comment>
<keyword evidence="7 8" id="KW-0012">Acyltransferase</keyword>
<dbReference type="AlphaFoldDB" id="A0AAD5IMP8"/>
<dbReference type="GO" id="GO:0012505">
    <property type="term" value="C:endomembrane system"/>
    <property type="evidence" value="ECO:0007669"/>
    <property type="project" value="UniProtKB-SubCell"/>
</dbReference>
<feature type="domain" description="Palmitoyltransferase DHHC" evidence="9">
    <location>
        <begin position="280"/>
        <end position="432"/>
    </location>
</feature>
<comment type="subcellular location">
    <subcellularLocation>
        <location evidence="1">Endomembrane system</location>
        <topology evidence="1">Multi-pass membrane protein</topology>
    </subcellularLocation>
</comment>
<evidence type="ECO:0000256" key="3">
    <source>
        <dbReference type="ARBA" id="ARBA00022679"/>
    </source>
</evidence>
<dbReference type="PROSITE" id="PS50216">
    <property type="entry name" value="DHHC"/>
    <property type="match status" value="1"/>
</dbReference>
<evidence type="ECO:0000256" key="5">
    <source>
        <dbReference type="ARBA" id="ARBA00022989"/>
    </source>
</evidence>
<feature type="transmembrane region" description="Helical" evidence="8">
    <location>
        <begin position="232"/>
        <end position="257"/>
    </location>
</feature>
<evidence type="ECO:0000313" key="11">
    <source>
        <dbReference type="Proteomes" id="UP001064489"/>
    </source>
</evidence>
<comment type="catalytic activity">
    <reaction evidence="8">
        <text>L-cysteinyl-[protein] + hexadecanoyl-CoA = S-hexadecanoyl-L-cysteinyl-[protein] + CoA</text>
        <dbReference type="Rhea" id="RHEA:36683"/>
        <dbReference type="Rhea" id="RHEA-COMP:10131"/>
        <dbReference type="Rhea" id="RHEA-COMP:11032"/>
        <dbReference type="ChEBI" id="CHEBI:29950"/>
        <dbReference type="ChEBI" id="CHEBI:57287"/>
        <dbReference type="ChEBI" id="CHEBI:57379"/>
        <dbReference type="ChEBI" id="CHEBI:74151"/>
        <dbReference type="EC" id="2.3.1.225"/>
    </reaction>
</comment>
<dbReference type="Proteomes" id="UP001064489">
    <property type="component" value="Chromosome 7"/>
</dbReference>
<sequence length="473" mass="53352">MEAKNIDNNEWESVNTHLCLVAQKIRFQSPDNVDPDRRQLLKGTWRRGLFSKALGEGAPTPRGLPFMLCMRKGIPLASGTTFAPTMHEGSPPCPTLAFVGLWTPSPKYSFTKGLSLYDRPRYFDEDMADLANEQSHTSEHVVTMVEKDNEPTCWGCGLHLLLSSYAPTFKCGWCGAITGQHVRKHESKCFRWRRLRDHCFVCFLLVFMFFVIGGGIWAMHPIVFSISSLSGIFHSIIAILLSISTVSTFSLASFCCAGTQPNILWGSYPLVGKGDLVNYTFCHYCSKPKSPRTHHCRTCGVCVLDMDHHCPFIGNCVGAGNHRHFIAFLISAVVSTIYVAIMCANVGLRTWPPFTLRSHFDRNGGHGSYFAMRILKEMIHAFLNSDVLMSFRGVLLLYLFISSISVNFGLSVLLWQQLYFIYEGQTYLNHLNTEGSDMPGKRDCENIIRFFGFPYSASRYLPIIGKFQKKHTK</sequence>
<gene>
    <name evidence="10" type="ORF">LWI28_015686</name>
</gene>
<evidence type="ECO:0000256" key="8">
    <source>
        <dbReference type="RuleBase" id="RU079119"/>
    </source>
</evidence>
<organism evidence="10 11">
    <name type="scientific">Acer negundo</name>
    <name type="common">Box elder</name>
    <dbReference type="NCBI Taxonomy" id="4023"/>
    <lineage>
        <taxon>Eukaryota</taxon>
        <taxon>Viridiplantae</taxon>
        <taxon>Streptophyta</taxon>
        <taxon>Embryophyta</taxon>
        <taxon>Tracheophyta</taxon>
        <taxon>Spermatophyta</taxon>
        <taxon>Magnoliopsida</taxon>
        <taxon>eudicotyledons</taxon>
        <taxon>Gunneridae</taxon>
        <taxon>Pentapetalae</taxon>
        <taxon>rosids</taxon>
        <taxon>malvids</taxon>
        <taxon>Sapindales</taxon>
        <taxon>Sapindaceae</taxon>
        <taxon>Hippocastanoideae</taxon>
        <taxon>Acereae</taxon>
        <taxon>Acer</taxon>
    </lineage>
</organism>
<evidence type="ECO:0000256" key="6">
    <source>
        <dbReference type="ARBA" id="ARBA00023136"/>
    </source>
</evidence>
<keyword evidence="5 8" id="KW-1133">Transmembrane helix</keyword>
<keyword evidence="4 8" id="KW-0812">Transmembrane</keyword>
<comment type="similarity">
    <text evidence="2 8">Belongs to the DHHC palmitoyltransferase family.</text>
</comment>
<dbReference type="GO" id="GO:0019706">
    <property type="term" value="F:protein-cysteine S-palmitoyltransferase activity"/>
    <property type="evidence" value="ECO:0007669"/>
    <property type="project" value="UniProtKB-EC"/>
</dbReference>
<dbReference type="PANTHER" id="PTHR12246">
    <property type="entry name" value="PALMITOYLTRANSFERASE ZDHHC16"/>
    <property type="match status" value="1"/>
</dbReference>
<feature type="transmembrane region" description="Helical" evidence="8">
    <location>
        <begin position="395"/>
        <end position="415"/>
    </location>
</feature>
<evidence type="ECO:0000259" key="9">
    <source>
        <dbReference type="Pfam" id="PF01529"/>
    </source>
</evidence>
<comment type="caution">
    <text evidence="10">The sequence shown here is derived from an EMBL/GenBank/DDBJ whole genome shotgun (WGS) entry which is preliminary data.</text>
</comment>
<keyword evidence="11" id="KW-1185">Reference proteome</keyword>
<dbReference type="EMBL" id="JAJSOW010000104">
    <property type="protein sequence ID" value="KAI9169661.1"/>
    <property type="molecule type" value="Genomic_DNA"/>
</dbReference>
<evidence type="ECO:0000256" key="7">
    <source>
        <dbReference type="ARBA" id="ARBA00023315"/>
    </source>
</evidence>
<evidence type="ECO:0000256" key="4">
    <source>
        <dbReference type="ARBA" id="ARBA00022692"/>
    </source>
</evidence>
<feature type="transmembrane region" description="Helical" evidence="8">
    <location>
        <begin position="200"/>
        <end position="220"/>
    </location>
</feature>
<reference evidence="10" key="2">
    <citation type="submission" date="2023-02" db="EMBL/GenBank/DDBJ databases">
        <authorList>
            <person name="Swenson N.G."/>
            <person name="Wegrzyn J.L."/>
            <person name="Mcevoy S.L."/>
        </authorList>
    </citation>
    <scope>NUCLEOTIDE SEQUENCE</scope>
    <source>
        <strain evidence="10">91603</strain>
        <tissue evidence="10">Leaf</tissue>
    </source>
</reference>
<feature type="transmembrane region" description="Helical" evidence="8">
    <location>
        <begin position="325"/>
        <end position="348"/>
    </location>
</feature>
<dbReference type="InterPro" id="IPR039859">
    <property type="entry name" value="PFA4/ZDH16/20/ERF2-like"/>
</dbReference>
<reference evidence="10" key="1">
    <citation type="journal article" date="2022" name="Plant J.">
        <title>Strategies of tolerance reflected in two North American maple genomes.</title>
        <authorList>
            <person name="McEvoy S.L."/>
            <person name="Sezen U.U."/>
            <person name="Trouern-Trend A."/>
            <person name="McMahon S.M."/>
            <person name="Schaberg P.G."/>
            <person name="Yang J."/>
            <person name="Wegrzyn J.L."/>
            <person name="Swenson N.G."/>
        </authorList>
    </citation>
    <scope>NUCLEOTIDE SEQUENCE</scope>
    <source>
        <strain evidence="10">91603</strain>
    </source>
</reference>
<evidence type="ECO:0000256" key="2">
    <source>
        <dbReference type="ARBA" id="ARBA00008574"/>
    </source>
</evidence>
<proteinExistence type="inferred from homology"/>